<feature type="compositionally biased region" description="Acidic residues" evidence="1">
    <location>
        <begin position="9"/>
        <end position="19"/>
    </location>
</feature>
<evidence type="ECO:0000313" key="2">
    <source>
        <dbReference type="EMBL" id="CAF4375565.1"/>
    </source>
</evidence>
<proteinExistence type="predicted"/>
<organism evidence="2 3">
    <name type="scientific">Adineta steineri</name>
    <dbReference type="NCBI Taxonomy" id="433720"/>
    <lineage>
        <taxon>Eukaryota</taxon>
        <taxon>Metazoa</taxon>
        <taxon>Spiralia</taxon>
        <taxon>Gnathifera</taxon>
        <taxon>Rotifera</taxon>
        <taxon>Eurotatoria</taxon>
        <taxon>Bdelloidea</taxon>
        <taxon>Adinetida</taxon>
        <taxon>Adinetidae</taxon>
        <taxon>Adineta</taxon>
    </lineage>
</organism>
<comment type="caution">
    <text evidence="2">The sequence shown here is derived from an EMBL/GenBank/DDBJ whole genome shotgun (WGS) entry which is preliminary data.</text>
</comment>
<reference evidence="2" key="1">
    <citation type="submission" date="2021-02" db="EMBL/GenBank/DDBJ databases">
        <authorList>
            <person name="Nowell W R."/>
        </authorList>
    </citation>
    <scope>NUCLEOTIDE SEQUENCE</scope>
</reference>
<feature type="non-terminal residue" evidence="2">
    <location>
        <position position="35"/>
    </location>
</feature>
<evidence type="ECO:0000313" key="3">
    <source>
        <dbReference type="Proteomes" id="UP000663881"/>
    </source>
</evidence>
<dbReference type="Proteomes" id="UP000663881">
    <property type="component" value="Unassembled WGS sequence"/>
</dbReference>
<evidence type="ECO:0000256" key="1">
    <source>
        <dbReference type="SAM" id="MobiDB-lite"/>
    </source>
</evidence>
<sequence>MAEAQDPQIEQEEGWDNEVDMLQNEVLYIPTSTNS</sequence>
<feature type="region of interest" description="Disordered" evidence="1">
    <location>
        <begin position="1"/>
        <end position="20"/>
    </location>
</feature>
<dbReference type="AlphaFoldDB" id="A0A820MKD2"/>
<name>A0A820MKD2_9BILA</name>
<accession>A0A820MKD2</accession>
<gene>
    <name evidence="2" type="ORF">OKA104_LOCUS50070</name>
</gene>
<protein>
    <submittedName>
        <fullName evidence="2">Uncharacterized protein</fullName>
    </submittedName>
</protein>
<dbReference type="EMBL" id="CAJOAY010024528">
    <property type="protein sequence ID" value="CAF4375565.1"/>
    <property type="molecule type" value="Genomic_DNA"/>
</dbReference>